<evidence type="ECO:0000256" key="1">
    <source>
        <dbReference type="SAM" id="Phobius"/>
    </source>
</evidence>
<reference evidence="2 3" key="1">
    <citation type="submission" date="2017-06" db="EMBL/GenBank/DDBJ databases">
        <title>Sequencing and comparative analysis of myxobacterial genomes.</title>
        <authorList>
            <person name="Rupp O."/>
            <person name="Goesmann A."/>
            <person name="Sogaard-Andersen L."/>
        </authorList>
    </citation>
    <scope>NUCLEOTIDE SEQUENCE [LARGE SCALE GENOMIC DNA]</scope>
    <source>
        <strain evidence="2 3">DSM 52655</strain>
    </source>
</reference>
<proteinExistence type="predicted"/>
<evidence type="ECO:0000313" key="2">
    <source>
        <dbReference type="EMBL" id="ATB41130.1"/>
    </source>
</evidence>
<name>A0A250JC17_9BACT</name>
<dbReference type="EMBL" id="CP022098">
    <property type="protein sequence ID" value="ATB41130.1"/>
    <property type="molecule type" value="Genomic_DNA"/>
</dbReference>
<gene>
    <name evidence="2" type="ORF">CYFUS_006592</name>
</gene>
<keyword evidence="1" id="KW-0472">Membrane</keyword>
<dbReference type="KEGG" id="cfus:CYFUS_006592"/>
<protein>
    <submittedName>
        <fullName evidence="2">Uncharacterized protein</fullName>
    </submittedName>
</protein>
<dbReference type="Proteomes" id="UP000217257">
    <property type="component" value="Chromosome"/>
</dbReference>
<evidence type="ECO:0000313" key="3">
    <source>
        <dbReference type="Proteomes" id="UP000217257"/>
    </source>
</evidence>
<accession>A0A250JC17</accession>
<keyword evidence="1" id="KW-0812">Transmembrane</keyword>
<keyword evidence="1" id="KW-1133">Transmembrane helix</keyword>
<dbReference type="AlphaFoldDB" id="A0A250JC17"/>
<organism evidence="2 3">
    <name type="scientific">Cystobacter fuscus</name>
    <dbReference type="NCBI Taxonomy" id="43"/>
    <lineage>
        <taxon>Bacteria</taxon>
        <taxon>Pseudomonadati</taxon>
        <taxon>Myxococcota</taxon>
        <taxon>Myxococcia</taxon>
        <taxon>Myxococcales</taxon>
        <taxon>Cystobacterineae</taxon>
        <taxon>Archangiaceae</taxon>
        <taxon>Cystobacter</taxon>
    </lineage>
</organism>
<feature type="transmembrane region" description="Helical" evidence="1">
    <location>
        <begin position="44"/>
        <end position="65"/>
    </location>
</feature>
<dbReference type="RefSeq" id="WP_095988900.1">
    <property type="nucleotide sequence ID" value="NZ_CP022098.1"/>
</dbReference>
<sequence length="72" mass="7351">MGWRFAVAVGLCFVGAMVPAAVLLYAYGPDATIGTASVDSPRLVLRLLGSMLGTLACGLVAGVLARGDVLER</sequence>